<name>A0A1J0R631_9TRYP</name>
<dbReference type="AlphaFoldDB" id="A0A1J0R631"/>
<feature type="signal peptide" evidence="8">
    <location>
        <begin position="1"/>
        <end position="27"/>
    </location>
</feature>
<accession>A0A1J0R631</accession>
<keyword evidence="6" id="KW-0325">Glycoprotein</keyword>
<dbReference type="VEuPathDB" id="TriTrypDB:Tb427_000211900"/>
<dbReference type="SUPFAM" id="SSF118251">
    <property type="entry name" value="Variant surface glycoprotein MITAT 1.2, VSG 221, C-terminal domain"/>
    <property type="match status" value="1"/>
</dbReference>
<feature type="chain" id="PRO_5012113864" evidence="8">
    <location>
        <begin position="28"/>
        <end position="503"/>
    </location>
</feature>
<protein>
    <submittedName>
        <fullName evidence="9">Variant surface glycoprotein 1125.537</fullName>
    </submittedName>
</protein>
<keyword evidence="8" id="KW-0732">Signal</keyword>
<evidence type="ECO:0000256" key="5">
    <source>
        <dbReference type="ARBA" id="ARBA00023136"/>
    </source>
</evidence>
<evidence type="ECO:0000256" key="8">
    <source>
        <dbReference type="SAM" id="SignalP"/>
    </source>
</evidence>
<evidence type="ECO:0000256" key="1">
    <source>
        <dbReference type="ARBA" id="ARBA00002523"/>
    </source>
</evidence>
<evidence type="ECO:0000313" key="9">
    <source>
        <dbReference type="EMBL" id="APD73282.1"/>
    </source>
</evidence>
<keyword evidence="3" id="KW-1003">Cell membrane</keyword>
<reference evidence="9" key="1">
    <citation type="submission" date="2016-08" db="EMBL/GenBank/DDBJ databases">
        <title>VSG repertoire of Trypanosoma brucei EATRO 1125.</title>
        <authorList>
            <person name="Cross G.A."/>
        </authorList>
    </citation>
    <scope>NUCLEOTIDE SEQUENCE</scope>
    <source>
        <strain evidence="9">EATRO 1125</strain>
    </source>
</reference>
<evidence type="ECO:0000256" key="3">
    <source>
        <dbReference type="ARBA" id="ARBA00022475"/>
    </source>
</evidence>
<evidence type="ECO:0000256" key="6">
    <source>
        <dbReference type="ARBA" id="ARBA00023180"/>
    </source>
</evidence>
<comment type="function">
    <text evidence="1">VSG forms a coat on the surface of the parasite. The trypanosome evades the immune response of the host by expressing a series of antigenically distinct VSGs from an estimated 1000 VSG genes.</text>
</comment>
<evidence type="ECO:0000256" key="7">
    <source>
        <dbReference type="ARBA" id="ARBA00023288"/>
    </source>
</evidence>
<proteinExistence type="predicted"/>
<organism evidence="9">
    <name type="scientific">Trypanosoma brucei</name>
    <dbReference type="NCBI Taxonomy" id="5691"/>
    <lineage>
        <taxon>Eukaryota</taxon>
        <taxon>Discoba</taxon>
        <taxon>Euglenozoa</taxon>
        <taxon>Kinetoplastea</taxon>
        <taxon>Metakinetoplastina</taxon>
        <taxon>Trypanosomatida</taxon>
        <taxon>Trypanosomatidae</taxon>
        <taxon>Trypanosoma</taxon>
    </lineage>
</organism>
<dbReference type="GO" id="GO:0098552">
    <property type="term" value="C:side of membrane"/>
    <property type="evidence" value="ECO:0007669"/>
    <property type="project" value="UniProtKB-KW"/>
</dbReference>
<keyword evidence="5" id="KW-0472">Membrane</keyword>
<dbReference type="EMBL" id="KX699326">
    <property type="protein sequence ID" value="APD73282.1"/>
    <property type="molecule type" value="Genomic_DNA"/>
</dbReference>
<keyword evidence="4" id="KW-0336">GPI-anchor</keyword>
<comment type="subcellular location">
    <subcellularLocation>
        <location evidence="2">Cell membrane</location>
        <topology evidence="2">Lipid-anchor</topology>
        <topology evidence="2">GPI-anchor</topology>
    </subcellularLocation>
</comment>
<evidence type="ECO:0000256" key="2">
    <source>
        <dbReference type="ARBA" id="ARBA00004609"/>
    </source>
</evidence>
<keyword evidence="7" id="KW-0449">Lipoprotein</keyword>
<evidence type="ECO:0000256" key="4">
    <source>
        <dbReference type="ARBA" id="ARBA00022622"/>
    </source>
</evidence>
<dbReference type="VEuPathDB" id="TriTrypDB:Tb1125.Tb11.v5.0938"/>
<dbReference type="GO" id="GO:0005886">
    <property type="term" value="C:plasma membrane"/>
    <property type="evidence" value="ECO:0007669"/>
    <property type="project" value="UniProtKB-SubCell"/>
</dbReference>
<sequence>MTLKQVMGRRAIEGLFLAVIAILKVMAEQEKLDQATAAVSTPCDEARYHNVLAAQTARAFGDVQTTVANTAKLSIAYRIAAEAASSKSRRTALTALSIRAAATVADTMSKAHQLQTQYLTAIGLLKARVAQLRALHKLTPTNTVLSETSKGQGATEYTATGLFTCTSTVTLTAETEGNCSLETETAGQINDSNVNLQTATHLKLLPDDKIQLTKFKLIAAAKDSDSVTHAATSHQGICTENGNRANPSAANNVIAGVLQVTKHDANPQKTQLFAANNAGECQAAARDSTWREDSAANLVQTLCELKKVETIGSRRYHQENAAQFVGDSELLTILSDLVSPGSKVPDKEQEKKALIYKFFPQDPATFKTEITDAVEKTEISITIREKPIKGTPIALAGTADGAEVLAYYLGKELAERTQEKSSASKHAVAKEQSDKCTAITDKEKCKTEDGCELKGEKCVAKTTIEGVVTGSQNTTGSNSFVINKVLLTLAFFISIINFQKNIL</sequence>
<dbReference type="InterPro" id="IPR027446">
    <property type="entry name" value="VSG_C_dom_sf"/>
</dbReference>
<dbReference type="SUPFAM" id="SSF58087">
    <property type="entry name" value="Variant surface glycoprotein (N-terminal domain)"/>
    <property type="match status" value="1"/>
</dbReference>